<evidence type="ECO:0000256" key="1">
    <source>
        <dbReference type="SAM" id="Phobius"/>
    </source>
</evidence>
<comment type="caution">
    <text evidence="2">The sequence shown here is derived from an EMBL/GenBank/DDBJ whole genome shotgun (WGS) entry which is preliminary data.</text>
</comment>
<dbReference type="Proteomes" id="UP001430755">
    <property type="component" value="Unassembled WGS sequence"/>
</dbReference>
<dbReference type="RefSeq" id="WP_242166454.1">
    <property type="nucleotide sequence ID" value="NZ_JAJMLW010000004.1"/>
</dbReference>
<evidence type="ECO:0000313" key="2">
    <source>
        <dbReference type="EMBL" id="MCI2242889.1"/>
    </source>
</evidence>
<feature type="transmembrane region" description="Helical" evidence="1">
    <location>
        <begin position="77"/>
        <end position="100"/>
    </location>
</feature>
<feature type="transmembrane region" description="Helical" evidence="1">
    <location>
        <begin position="213"/>
        <end position="232"/>
    </location>
</feature>
<dbReference type="InterPro" id="IPR036259">
    <property type="entry name" value="MFS_trans_sf"/>
</dbReference>
<protein>
    <submittedName>
        <fullName evidence="2">MFS transporter</fullName>
    </submittedName>
</protein>
<feature type="transmembrane region" description="Helical" evidence="1">
    <location>
        <begin position="450"/>
        <end position="472"/>
    </location>
</feature>
<keyword evidence="1" id="KW-1133">Transmembrane helix</keyword>
<dbReference type="PANTHER" id="PTHR11328">
    <property type="entry name" value="MAJOR FACILITATOR SUPERFAMILY DOMAIN-CONTAINING PROTEIN"/>
    <property type="match status" value="1"/>
</dbReference>
<keyword evidence="1" id="KW-0812">Transmembrane</keyword>
<accession>A0ABS9WJA6</accession>
<dbReference type="InterPro" id="IPR039672">
    <property type="entry name" value="MFS_2"/>
</dbReference>
<feature type="transmembrane region" description="Helical" evidence="1">
    <location>
        <begin position="412"/>
        <end position="438"/>
    </location>
</feature>
<dbReference type="PANTHER" id="PTHR11328:SF24">
    <property type="entry name" value="MAJOR FACILITATOR SUPERFAMILY (MFS) PROFILE DOMAIN-CONTAINING PROTEIN"/>
    <property type="match status" value="1"/>
</dbReference>
<gene>
    <name evidence="2" type="ORF">LPT13_11085</name>
</gene>
<feature type="transmembrane region" description="Helical" evidence="1">
    <location>
        <begin position="112"/>
        <end position="132"/>
    </location>
</feature>
<feature type="transmembrane region" description="Helical" evidence="1">
    <location>
        <begin position="187"/>
        <end position="207"/>
    </location>
</feature>
<feature type="transmembrane region" description="Helical" evidence="1">
    <location>
        <begin position="278"/>
        <end position="303"/>
    </location>
</feature>
<feature type="transmembrane region" description="Helical" evidence="1">
    <location>
        <begin position="368"/>
        <end position="391"/>
    </location>
</feature>
<keyword evidence="1" id="KW-0472">Membrane</keyword>
<reference evidence="2" key="1">
    <citation type="submission" date="2021-11" db="EMBL/GenBank/DDBJ databases">
        <title>A Novel Adlercreutzia Species, isolated from a Allomyrina dichotoma larva feces.</title>
        <authorList>
            <person name="Suh M.K."/>
        </authorList>
    </citation>
    <scope>NUCLEOTIDE SEQUENCE</scope>
    <source>
        <strain evidence="2">JBNU-10</strain>
    </source>
</reference>
<organism evidence="2 3">
    <name type="scientific">Adlercreutzia faecimuris</name>
    <dbReference type="NCBI Taxonomy" id="2897341"/>
    <lineage>
        <taxon>Bacteria</taxon>
        <taxon>Bacillati</taxon>
        <taxon>Actinomycetota</taxon>
        <taxon>Coriobacteriia</taxon>
        <taxon>Eggerthellales</taxon>
        <taxon>Eggerthellaceae</taxon>
        <taxon>Adlercreutzia</taxon>
    </lineage>
</organism>
<sequence>MGNSEEKVPIVEGAGERALEQDGAAAAPEASQGKGVGYSVMSVRYGLGIMFSTMMTAMISTFWAVYLTGTAGLDTVLMASVLSITALVDTISLPFLGAIMQKLRLFGGKYGMFRPWLVMGAILCGLFFWMRFTDLGLTGMGQAIWFGVTCFGYNLCFNLAYTAYNGVLPLLAPDPDNRIAYSATRNLLNSAGQFVFSLVAVSAVALFGQGNDVMGYSLFAVSIAALYIIAYAQLAAACKKSDVINEGEEETKAGAEKKTDQYNASLWQMIRYTLCKPFILFICAGMCRTSMYMIVGGLSAFYYTYVAGDAAMLTVYLSSSTGLMILGSFIAPFVAKYTKGSRNLYALGVGIFTTCLLGAFFLGSNPVVLTALMCIGYVGWAFAHSCEIAYYSSVVDYSSLRAGRDLKPFMMMLFSLIPKLAITIGSTVLGFGLVAIGFDATAVTPEAASGLRFLFSGLPAAFGIACVVLTLLNPMNKKLSDQVARDLAAVEAAE</sequence>
<evidence type="ECO:0000313" key="3">
    <source>
        <dbReference type="Proteomes" id="UP001430755"/>
    </source>
</evidence>
<feature type="transmembrane region" description="Helical" evidence="1">
    <location>
        <begin position="45"/>
        <end position="65"/>
    </location>
</feature>
<dbReference type="Gene3D" id="1.20.1250.20">
    <property type="entry name" value="MFS general substrate transporter like domains"/>
    <property type="match status" value="1"/>
</dbReference>
<dbReference type="EMBL" id="JAJMLW010000004">
    <property type="protein sequence ID" value="MCI2242889.1"/>
    <property type="molecule type" value="Genomic_DNA"/>
</dbReference>
<feature type="transmembrane region" description="Helical" evidence="1">
    <location>
        <begin position="144"/>
        <end position="167"/>
    </location>
</feature>
<dbReference type="SUPFAM" id="SSF103473">
    <property type="entry name" value="MFS general substrate transporter"/>
    <property type="match status" value="2"/>
</dbReference>
<keyword evidence="3" id="KW-1185">Reference proteome</keyword>
<dbReference type="Pfam" id="PF13347">
    <property type="entry name" value="MFS_2"/>
    <property type="match status" value="1"/>
</dbReference>
<proteinExistence type="predicted"/>
<name>A0ABS9WJA6_9ACTN</name>
<feature type="transmembrane region" description="Helical" evidence="1">
    <location>
        <begin position="315"/>
        <end position="335"/>
    </location>
</feature>
<feature type="transmembrane region" description="Helical" evidence="1">
    <location>
        <begin position="344"/>
        <end position="362"/>
    </location>
</feature>